<dbReference type="STRING" id="1480615.AWJ14_14110"/>
<evidence type="ECO:0000256" key="7">
    <source>
        <dbReference type="SAM" id="Phobius"/>
    </source>
</evidence>
<proteinExistence type="inferred from homology"/>
<evidence type="ECO:0000259" key="8">
    <source>
        <dbReference type="PROSITE" id="PS50111"/>
    </source>
</evidence>
<sequence length="731" mass="78683">MTLKTRIFLLAPLAIIGMLLVGSIFYFGNTVDQRYRADMDRMLSIYNLDRDIENGLLQARRAEKDFLLRANEADVARHNEVSTQVADLIGQLHDRMAEVFPAELGPELDTLQSGFAGYVTGFDALQEKKRLLGLDEESGLQGSLRKAVKAAEGELEKLEHPELTVKMLMMRRHEKDFIARVDEKYVASLDARVAEFKQFPMAMFGTAATRDAIVGLIDTYQADFHAFADATLEERALRRELSALYERIEPVLAKIGEFLLERRDATASELAAAKQTVFQVVLGVTLVAVVLMGIVAVLVARSVGKPLAATVAALQALARGETGVEIEGKERRDEIGAIATAFEACQALAVEKALREQEEARARQAIENERIAEEARRDLERKRNLETAIGALDAALGRLAKGDLTSTIAEPFAGELDNLRTSFNSSVVSLSETLKKVRINTDNITSNSMEMLSAVQELSGRTERQAAALEESSAALEEINATVTSSSNRAQDANRKVADAKSASDASTRVVSDAVDAMGNIKTASDEISKIIGVIDEIAFQTNLLALNAGVEAARAGEAGRGFAVVAQEVRELAQRSATAAKEIKGLISKSTEAVESGVDLVKATGEALATIAGQVSDINEHIHSIATAAREQSSGLQEVSSAVSQMDQVTQQNAAMVEETTALTHRLSDEASALSSLVQRFRIAGLDAGHGQASLRGAAAPKAAARAQQPARPVFATHGSAALAEQWDEF</sequence>
<organism evidence="10 11">
    <name type="scientific">Hoeflea olei</name>
    <dbReference type="NCBI Taxonomy" id="1480615"/>
    <lineage>
        <taxon>Bacteria</taxon>
        <taxon>Pseudomonadati</taxon>
        <taxon>Pseudomonadota</taxon>
        <taxon>Alphaproteobacteria</taxon>
        <taxon>Hyphomicrobiales</taxon>
        <taxon>Rhizobiaceae</taxon>
        <taxon>Hoeflea</taxon>
    </lineage>
</organism>
<keyword evidence="11" id="KW-1185">Reference proteome</keyword>
<feature type="coiled-coil region" evidence="5">
    <location>
        <begin position="354"/>
        <end position="382"/>
    </location>
</feature>
<evidence type="ECO:0000256" key="1">
    <source>
        <dbReference type="ARBA" id="ARBA00004370"/>
    </source>
</evidence>
<dbReference type="InterPro" id="IPR032255">
    <property type="entry name" value="HBM"/>
</dbReference>
<evidence type="ECO:0000256" key="2">
    <source>
        <dbReference type="ARBA" id="ARBA00022500"/>
    </source>
</evidence>
<keyword evidence="7" id="KW-0812">Transmembrane</keyword>
<dbReference type="SUPFAM" id="SSF158472">
    <property type="entry name" value="HAMP domain-like"/>
    <property type="match status" value="1"/>
</dbReference>
<dbReference type="GO" id="GO:0007165">
    <property type="term" value="P:signal transduction"/>
    <property type="evidence" value="ECO:0007669"/>
    <property type="project" value="UniProtKB-KW"/>
</dbReference>
<dbReference type="SMART" id="SM01358">
    <property type="entry name" value="HBM"/>
    <property type="match status" value="1"/>
</dbReference>
<comment type="similarity">
    <text evidence="3">Belongs to the methyl-accepting chemotaxis (MCP) protein family.</text>
</comment>
<dbReference type="Proteomes" id="UP000094795">
    <property type="component" value="Unassembled WGS sequence"/>
</dbReference>
<dbReference type="RefSeq" id="WP_066179491.1">
    <property type="nucleotide sequence ID" value="NZ_LQZT01000018.1"/>
</dbReference>
<feature type="domain" description="Methyl-accepting transducer" evidence="8">
    <location>
        <begin position="440"/>
        <end position="669"/>
    </location>
</feature>
<comment type="subcellular location">
    <subcellularLocation>
        <location evidence="1">Membrane</location>
    </subcellularLocation>
</comment>
<comment type="caution">
    <text evidence="10">The sequence shown here is derived from an EMBL/GenBank/DDBJ whole genome shotgun (WGS) entry which is preliminary data.</text>
</comment>
<dbReference type="SMART" id="SM00304">
    <property type="entry name" value="HAMP"/>
    <property type="match status" value="2"/>
</dbReference>
<keyword evidence="5" id="KW-0175">Coiled coil</keyword>
<feature type="region of interest" description="Disordered" evidence="6">
    <location>
        <begin position="483"/>
        <end position="502"/>
    </location>
</feature>
<dbReference type="Pfam" id="PF00015">
    <property type="entry name" value="MCPsignal"/>
    <property type="match status" value="1"/>
</dbReference>
<keyword evidence="7" id="KW-1133">Transmembrane helix</keyword>
<evidence type="ECO:0000259" key="9">
    <source>
        <dbReference type="PROSITE" id="PS50885"/>
    </source>
</evidence>
<dbReference type="AlphaFoldDB" id="A0A1C1YV07"/>
<evidence type="ECO:0000313" key="11">
    <source>
        <dbReference type="Proteomes" id="UP000094795"/>
    </source>
</evidence>
<keyword evidence="2" id="KW-0145">Chemotaxis</keyword>
<dbReference type="SUPFAM" id="SSF58104">
    <property type="entry name" value="Methyl-accepting chemotaxis protein (MCP) signaling domain"/>
    <property type="match status" value="1"/>
</dbReference>
<evidence type="ECO:0000256" key="4">
    <source>
        <dbReference type="PROSITE-ProRule" id="PRU00284"/>
    </source>
</evidence>
<dbReference type="SMART" id="SM00283">
    <property type="entry name" value="MA"/>
    <property type="match status" value="1"/>
</dbReference>
<dbReference type="CDD" id="cd06225">
    <property type="entry name" value="HAMP"/>
    <property type="match status" value="1"/>
</dbReference>
<feature type="domain" description="HAMP" evidence="9">
    <location>
        <begin position="301"/>
        <end position="354"/>
    </location>
</feature>
<feature type="domain" description="HAMP" evidence="9">
    <location>
        <begin position="383"/>
        <end position="435"/>
    </location>
</feature>
<dbReference type="EMBL" id="LQZT01000018">
    <property type="protein sequence ID" value="OCW57305.1"/>
    <property type="molecule type" value="Genomic_DNA"/>
</dbReference>
<dbReference type="InterPro" id="IPR051310">
    <property type="entry name" value="MCP_chemotaxis"/>
</dbReference>
<dbReference type="Gene3D" id="6.10.340.10">
    <property type="match status" value="1"/>
</dbReference>
<feature type="transmembrane region" description="Helical" evidence="7">
    <location>
        <begin position="277"/>
        <end position="300"/>
    </location>
</feature>
<dbReference type="PROSITE" id="PS50111">
    <property type="entry name" value="CHEMOTAXIS_TRANSDUC_2"/>
    <property type="match status" value="1"/>
</dbReference>
<dbReference type="PANTHER" id="PTHR43531:SF11">
    <property type="entry name" value="METHYL-ACCEPTING CHEMOTAXIS PROTEIN 3"/>
    <property type="match status" value="1"/>
</dbReference>
<dbReference type="GO" id="GO:0016020">
    <property type="term" value="C:membrane"/>
    <property type="evidence" value="ECO:0007669"/>
    <property type="project" value="UniProtKB-SubCell"/>
</dbReference>
<evidence type="ECO:0000256" key="6">
    <source>
        <dbReference type="SAM" id="MobiDB-lite"/>
    </source>
</evidence>
<dbReference type="InterPro" id="IPR003660">
    <property type="entry name" value="HAMP_dom"/>
</dbReference>
<evidence type="ECO:0000313" key="10">
    <source>
        <dbReference type="EMBL" id="OCW57305.1"/>
    </source>
</evidence>
<keyword evidence="4" id="KW-0807">Transducer</keyword>
<gene>
    <name evidence="10" type="ORF">AWJ14_14110</name>
</gene>
<dbReference type="CDD" id="cd11386">
    <property type="entry name" value="MCP_signal"/>
    <property type="match status" value="1"/>
</dbReference>
<dbReference type="FunFam" id="1.10.287.950:FF:000001">
    <property type="entry name" value="Methyl-accepting chemotaxis sensory transducer"/>
    <property type="match status" value="1"/>
</dbReference>
<reference evidence="10 11" key="1">
    <citation type="submission" date="2015-12" db="EMBL/GenBank/DDBJ databases">
        <authorList>
            <person name="Shamseldin A."/>
            <person name="Moawad H."/>
            <person name="Abd El-Rahim W.M."/>
            <person name="Sadowsky M.J."/>
        </authorList>
    </citation>
    <scope>NUCLEOTIDE SEQUENCE [LARGE SCALE GENOMIC DNA]</scope>
    <source>
        <strain evidence="10 11">JC234</strain>
    </source>
</reference>
<dbReference type="Gene3D" id="1.10.287.950">
    <property type="entry name" value="Methyl-accepting chemotaxis protein"/>
    <property type="match status" value="1"/>
</dbReference>
<name>A0A1C1YV07_9HYPH</name>
<protein>
    <recommendedName>
        <fullName evidence="12">Chemotaxis protein</fullName>
    </recommendedName>
</protein>
<keyword evidence="7" id="KW-0472">Membrane</keyword>
<evidence type="ECO:0000256" key="5">
    <source>
        <dbReference type="SAM" id="Coils"/>
    </source>
</evidence>
<evidence type="ECO:0008006" key="12">
    <source>
        <dbReference type="Google" id="ProtNLM"/>
    </source>
</evidence>
<feature type="transmembrane region" description="Helical" evidence="7">
    <location>
        <begin position="7"/>
        <end position="27"/>
    </location>
</feature>
<dbReference type="PANTHER" id="PTHR43531">
    <property type="entry name" value="PROTEIN ICFG"/>
    <property type="match status" value="1"/>
</dbReference>
<evidence type="ECO:0000256" key="3">
    <source>
        <dbReference type="ARBA" id="ARBA00029447"/>
    </source>
</evidence>
<accession>A0A1C1YV07</accession>
<dbReference type="InterPro" id="IPR004089">
    <property type="entry name" value="MCPsignal_dom"/>
</dbReference>
<dbReference type="GO" id="GO:0006935">
    <property type="term" value="P:chemotaxis"/>
    <property type="evidence" value="ECO:0007669"/>
    <property type="project" value="UniProtKB-KW"/>
</dbReference>
<dbReference type="Pfam" id="PF00672">
    <property type="entry name" value="HAMP"/>
    <property type="match status" value="2"/>
</dbReference>
<dbReference type="PROSITE" id="PS50885">
    <property type="entry name" value="HAMP"/>
    <property type="match status" value="2"/>
</dbReference>